<dbReference type="InterPro" id="IPR038765">
    <property type="entry name" value="Papain-like_cys_pep_sf"/>
</dbReference>
<dbReference type="RefSeq" id="WP_378261664.1">
    <property type="nucleotide sequence ID" value="NZ_JBHUKR010000004.1"/>
</dbReference>
<evidence type="ECO:0000256" key="5">
    <source>
        <dbReference type="SAM" id="Coils"/>
    </source>
</evidence>
<dbReference type="InterPro" id="IPR000064">
    <property type="entry name" value="NLP_P60_dom"/>
</dbReference>
<feature type="coiled-coil region" evidence="5">
    <location>
        <begin position="43"/>
        <end position="91"/>
    </location>
</feature>
<accession>A0ABW5FM21</accession>
<dbReference type="PANTHER" id="PTHR47359">
    <property type="entry name" value="PEPTIDOGLYCAN DL-ENDOPEPTIDASE CWLO"/>
    <property type="match status" value="1"/>
</dbReference>
<sequence>MQSQQAKGVVAGLLATTAVLTVLGIPAADANPGPMLASPPANAADALAQYRQVADQAEKLNEQKLKAQEDLDAKQAELNKASADLRTADQRGRTALADKGRLQTDVDQLTDESFISGAQFAKLSALLTGKSAQEFLDRSSALDVLANNKNKTMQAYRDTADAATAAEQQAADAKSRAQAASDAAATLLNDLNNRSRDLQKQLSDLDAVRNQMTTAQKTVLHSTGAAAPNVPAATTAAQKAVNAALSRLGDPYVWGATGPNSFDCSGLTQWAYGQAGISIPRVSQDQQQAGVAVPLSQIQPGDLLFEGSPAYHVVMYLGDNKIVHAPTDGDVVKIAALPNNIYNARRFAT</sequence>
<evidence type="ECO:0000313" key="7">
    <source>
        <dbReference type="EMBL" id="MFD2415669.1"/>
    </source>
</evidence>
<proteinExistence type="inferred from homology"/>
<name>A0ABW5FM21_9PSEU</name>
<dbReference type="Pfam" id="PF00877">
    <property type="entry name" value="NLPC_P60"/>
    <property type="match status" value="1"/>
</dbReference>
<reference evidence="8" key="1">
    <citation type="journal article" date="2019" name="Int. J. Syst. Evol. Microbiol.">
        <title>The Global Catalogue of Microorganisms (GCM) 10K type strain sequencing project: providing services to taxonomists for standard genome sequencing and annotation.</title>
        <authorList>
            <consortium name="The Broad Institute Genomics Platform"/>
            <consortium name="The Broad Institute Genome Sequencing Center for Infectious Disease"/>
            <person name="Wu L."/>
            <person name="Ma J."/>
        </authorList>
    </citation>
    <scope>NUCLEOTIDE SEQUENCE [LARGE SCALE GENOMIC DNA]</scope>
    <source>
        <strain evidence="8">CGMCC 4.7645</strain>
    </source>
</reference>
<evidence type="ECO:0000313" key="8">
    <source>
        <dbReference type="Proteomes" id="UP001597417"/>
    </source>
</evidence>
<dbReference type="Proteomes" id="UP001597417">
    <property type="component" value="Unassembled WGS sequence"/>
</dbReference>
<evidence type="ECO:0000256" key="4">
    <source>
        <dbReference type="ARBA" id="ARBA00022807"/>
    </source>
</evidence>
<dbReference type="InterPro" id="IPR051794">
    <property type="entry name" value="PG_Endopeptidase_C40"/>
</dbReference>
<dbReference type="SUPFAM" id="SSF54001">
    <property type="entry name" value="Cysteine proteinases"/>
    <property type="match status" value="1"/>
</dbReference>
<keyword evidence="4" id="KW-0788">Thiol protease</keyword>
<gene>
    <name evidence="7" type="ORF">ACFSXZ_04935</name>
</gene>
<feature type="domain" description="NlpC/P60" evidence="6">
    <location>
        <begin position="234"/>
        <end position="349"/>
    </location>
</feature>
<dbReference type="PROSITE" id="PS51935">
    <property type="entry name" value="NLPC_P60"/>
    <property type="match status" value="1"/>
</dbReference>
<evidence type="ECO:0000256" key="3">
    <source>
        <dbReference type="ARBA" id="ARBA00022801"/>
    </source>
</evidence>
<dbReference type="PANTHER" id="PTHR47359:SF3">
    <property type="entry name" value="NLP_P60 DOMAIN-CONTAINING PROTEIN-RELATED"/>
    <property type="match status" value="1"/>
</dbReference>
<dbReference type="Gene3D" id="3.90.1720.10">
    <property type="entry name" value="endopeptidase domain like (from Nostoc punctiforme)"/>
    <property type="match status" value="1"/>
</dbReference>
<evidence type="ECO:0000256" key="2">
    <source>
        <dbReference type="ARBA" id="ARBA00022670"/>
    </source>
</evidence>
<organism evidence="7 8">
    <name type="scientific">Amycolatopsis pigmentata</name>
    <dbReference type="NCBI Taxonomy" id="450801"/>
    <lineage>
        <taxon>Bacteria</taxon>
        <taxon>Bacillati</taxon>
        <taxon>Actinomycetota</taxon>
        <taxon>Actinomycetes</taxon>
        <taxon>Pseudonocardiales</taxon>
        <taxon>Pseudonocardiaceae</taxon>
        <taxon>Amycolatopsis</taxon>
    </lineage>
</organism>
<protein>
    <submittedName>
        <fullName evidence="7">C40 family peptidase</fullName>
    </submittedName>
</protein>
<keyword evidence="8" id="KW-1185">Reference proteome</keyword>
<keyword evidence="3" id="KW-0378">Hydrolase</keyword>
<dbReference type="EMBL" id="JBHUKR010000004">
    <property type="protein sequence ID" value="MFD2415669.1"/>
    <property type="molecule type" value="Genomic_DNA"/>
</dbReference>
<keyword evidence="2" id="KW-0645">Protease</keyword>
<evidence type="ECO:0000256" key="1">
    <source>
        <dbReference type="ARBA" id="ARBA00007074"/>
    </source>
</evidence>
<comment type="similarity">
    <text evidence="1">Belongs to the peptidase C40 family.</text>
</comment>
<keyword evidence="5" id="KW-0175">Coiled coil</keyword>
<evidence type="ECO:0000259" key="6">
    <source>
        <dbReference type="PROSITE" id="PS51935"/>
    </source>
</evidence>
<feature type="coiled-coil region" evidence="5">
    <location>
        <begin position="163"/>
        <end position="208"/>
    </location>
</feature>
<comment type="caution">
    <text evidence="7">The sequence shown here is derived from an EMBL/GenBank/DDBJ whole genome shotgun (WGS) entry which is preliminary data.</text>
</comment>